<evidence type="ECO:0000313" key="6">
    <source>
        <dbReference type="Proteomes" id="UP000242180"/>
    </source>
</evidence>
<dbReference type="Pfam" id="PF22697">
    <property type="entry name" value="SOS1_NGEF_PH"/>
    <property type="match status" value="1"/>
</dbReference>
<protein>
    <submittedName>
        <fullName evidence="5">Dbl homology domain-containing protein</fullName>
    </submittedName>
</protein>
<dbReference type="PANTHER" id="PTHR12673">
    <property type="entry name" value="FACIOGENITAL DYSPLASIA PROTEIN"/>
    <property type="match status" value="1"/>
</dbReference>
<feature type="coiled-coil region" evidence="1">
    <location>
        <begin position="282"/>
        <end position="309"/>
    </location>
</feature>
<gene>
    <name evidence="5" type="ORF">BCR43DRAFT_498314</name>
</gene>
<evidence type="ECO:0000259" key="3">
    <source>
        <dbReference type="PROSITE" id="PS50003"/>
    </source>
</evidence>
<comment type="caution">
    <text evidence="5">The sequence shown here is derived from an EMBL/GenBank/DDBJ whole genome shotgun (WGS) entry which is preliminary data.</text>
</comment>
<dbReference type="Gene3D" id="2.30.29.30">
    <property type="entry name" value="Pleckstrin-homology domain (PH domain)/Phosphotyrosine-binding domain (PTB)"/>
    <property type="match status" value="1"/>
</dbReference>
<feature type="region of interest" description="Disordered" evidence="2">
    <location>
        <begin position="458"/>
        <end position="506"/>
    </location>
</feature>
<proteinExistence type="predicted"/>
<evidence type="ECO:0000256" key="2">
    <source>
        <dbReference type="SAM" id="MobiDB-lite"/>
    </source>
</evidence>
<reference evidence="5 6" key="1">
    <citation type="submission" date="2016-07" db="EMBL/GenBank/DDBJ databases">
        <title>Pervasive Adenine N6-methylation of Active Genes in Fungi.</title>
        <authorList>
            <consortium name="DOE Joint Genome Institute"/>
            <person name="Mondo S.J."/>
            <person name="Dannebaum R.O."/>
            <person name="Kuo R.C."/>
            <person name="Labutti K."/>
            <person name="Haridas S."/>
            <person name="Kuo A."/>
            <person name="Salamov A."/>
            <person name="Ahrendt S.R."/>
            <person name="Lipzen A."/>
            <person name="Sullivan W."/>
            <person name="Andreopoulos W.B."/>
            <person name="Clum A."/>
            <person name="Lindquist E."/>
            <person name="Daum C."/>
            <person name="Ramamoorthy G.K."/>
            <person name="Gryganskyi A."/>
            <person name="Culley D."/>
            <person name="Magnuson J.K."/>
            <person name="James T.Y."/>
            <person name="O'Malley M.A."/>
            <person name="Stajich J.E."/>
            <person name="Spatafora J.W."/>
            <person name="Visel A."/>
            <person name="Grigoriev I.V."/>
        </authorList>
    </citation>
    <scope>NUCLEOTIDE SEQUENCE [LARGE SCALE GENOMIC DNA]</scope>
    <source>
        <strain evidence="5 6">NRRL 2496</strain>
    </source>
</reference>
<organism evidence="5 6">
    <name type="scientific">Syncephalastrum racemosum</name>
    <name type="common">Filamentous fungus</name>
    <dbReference type="NCBI Taxonomy" id="13706"/>
    <lineage>
        <taxon>Eukaryota</taxon>
        <taxon>Fungi</taxon>
        <taxon>Fungi incertae sedis</taxon>
        <taxon>Mucoromycota</taxon>
        <taxon>Mucoromycotina</taxon>
        <taxon>Mucoromycetes</taxon>
        <taxon>Mucorales</taxon>
        <taxon>Syncephalastraceae</taxon>
        <taxon>Syncephalastrum</taxon>
    </lineage>
</organism>
<evidence type="ECO:0000259" key="4">
    <source>
        <dbReference type="PROSITE" id="PS50010"/>
    </source>
</evidence>
<dbReference type="InterPro" id="IPR035899">
    <property type="entry name" value="DBL_dom_sf"/>
</dbReference>
<dbReference type="InParanoid" id="A0A1X2H0U8"/>
<evidence type="ECO:0000256" key="1">
    <source>
        <dbReference type="SAM" id="Coils"/>
    </source>
</evidence>
<dbReference type="PANTHER" id="PTHR12673:SF159">
    <property type="entry name" value="LD03170P"/>
    <property type="match status" value="1"/>
</dbReference>
<dbReference type="InterPro" id="IPR051092">
    <property type="entry name" value="FYVE_RhoGEF_PH"/>
</dbReference>
<keyword evidence="6" id="KW-1185">Reference proteome</keyword>
<dbReference type="InterPro" id="IPR011993">
    <property type="entry name" value="PH-like_dom_sf"/>
</dbReference>
<dbReference type="Gene3D" id="1.20.900.10">
    <property type="entry name" value="Dbl homology (DH) domain"/>
    <property type="match status" value="1"/>
</dbReference>
<dbReference type="AlphaFoldDB" id="A0A1X2H0U8"/>
<feature type="compositionally biased region" description="Polar residues" evidence="2">
    <location>
        <begin position="19"/>
        <end position="39"/>
    </location>
</feature>
<dbReference type="OMA" id="GEERHYM"/>
<dbReference type="GO" id="GO:0005737">
    <property type="term" value="C:cytoplasm"/>
    <property type="evidence" value="ECO:0007669"/>
    <property type="project" value="TreeGrafter"/>
</dbReference>
<dbReference type="SMART" id="SM00233">
    <property type="entry name" value="PH"/>
    <property type="match status" value="1"/>
</dbReference>
<dbReference type="Pfam" id="PF00621">
    <property type="entry name" value="RhoGEF"/>
    <property type="match status" value="1"/>
</dbReference>
<dbReference type="InterPro" id="IPR055251">
    <property type="entry name" value="SOS1_NGEF_PH"/>
</dbReference>
<sequence length="506" mass="56558">MDDQPPSSPIPRRSTSTRNNHQSIISLGSVSSRNSSYADSGSRYPSGMTNLTAFSSDSASFFPSGAQPPRTGQQLSEDQFDIINSLDYDDVDDGLIDHELVHRNREALVQKLFTSEQAYLESLDLVVDVFLKPLRKDSKSSGFNFLGMKKMVCTEREIRWLFGNFDDILNVQREILKSLEQRLCIWGPTQIISDVFQSWFPMLDVYHAYLDNYALAVTTYERLTRYQPFKKFIDNAHKHASLRGATLLSLLQIPAGCVNRYAQLVTKLADVTTPMHPDYAGLQQCKQKIQALEEEIRHKVNDADNVDQVLMIHQALVGAPFGVKAQRRLVLQGELARVVAGSRSGEERTYFLFSDLLAIVRPKQEGNRTVLQYKGHLNLERARIRALSADEAGGQDHCLEIVSSFQGVDTLNTTYMGAPTTHVLRTNSKEDLDKWLKHLEIVIHRLDRAAKAKNIAASRKLAQTRSTAATSSDPSSLRRLGTSSSGHSTTSSHGTSRKSSSSLPRT</sequence>
<feature type="region of interest" description="Disordered" evidence="2">
    <location>
        <begin position="1"/>
        <end position="43"/>
    </location>
</feature>
<feature type="domain" description="DH" evidence="4">
    <location>
        <begin position="104"/>
        <end position="299"/>
    </location>
</feature>
<dbReference type="EMBL" id="MCGN01000011">
    <property type="protein sequence ID" value="ORY90992.1"/>
    <property type="molecule type" value="Genomic_DNA"/>
</dbReference>
<evidence type="ECO:0000313" key="5">
    <source>
        <dbReference type="EMBL" id="ORY90992.1"/>
    </source>
</evidence>
<dbReference type="CDD" id="cd00160">
    <property type="entry name" value="RhoGEF"/>
    <property type="match status" value="1"/>
</dbReference>
<dbReference type="InterPro" id="IPR001849">
    <property type="entry name" value="PH_domain"/>
</dbReference>
<keyword evidence="1" id="KW-0175">Coiled coil</keyword>
<dbReference type="SUPFAM" id="SSF50729">
    <property type="entry name" value="PH domain-like"/>
    <property type="match status" value="1"/>
</dbReference>
<feature type="domain" description="PH" evidence="3">
    <location>
        <begin position="328"/>
        <end position="444"/>
    </location>
</feature>
<dbReference type="InterPro" id="IPR000219">
    <property type="entry name" value="DH_dom"/>
</dbReference>
<dbReference type="OrthoDB" id="660555at2759"/>
<dbReference type="SUPFAM" id="SSF48065">
    <property type="entry name" value="DBL homology domain (DH-domain)"/>
    <property type="match status" value="1"/>
</dbReference>
<dbReference type="STRING" id="13706.A0A1X2H0U8"/>
<dbReference type="GO" id="GO:0005085">
    <property type="term" value="F:guanyl-nucleotide exchange factor activity"/>
    <property type="evidence" value="ECO:0007669"/>
    <property type="project" value="InterPro"/>
</dbReference>
<dbReference type="PROSITE" id="PS50003">
    <property type="entry name" value="PH_DOMAIN"/>
    <property type="match status" value="1"/>
</dbReference>
<dbReference type="SMART" id="SM00325">
    <property type="entry name" value="RhoGEF"/>
    <property type="match status" value="1"/>
</dbReference>
<feature type="compositionally biased region" description="Low complexity" evidence="2">
    <location>
        <begin position="475"/>
        <end position="506"/>
    </location>
</feature>
<dbReference type="PROSITE" id="PS50010">
    <property type="entry name" value="DH_2"/>
    <property type="match status" value="1"/>
</dbReference>
<feature type="compositionally biased region" description="Polar residues" evidence="2">
    <location>
        <begin position="461"/>
        <end position="474"/>
    </location>
</feature>
<dbReference type="Proteomes" id="UP000242180">
    <property type="component" value="Unassembled WGS sequence"/>
</dbReference>
<name>A0A1X2H0U8_SYNRA</name>
<accession>A0A1X2H0U8</accession>